<evidence type="ECO:0000313" key="2">
    <source>
        <dbReference type="EMBL" id="EAU53356.1"/>
    </source>
</evidence>
<evidence type="ECO:0000256" key="1">
    <source>
        <dbReference type="SAM" id="Phobius"/>
    </source>
</evidence>
<dbReference type="SUPFAM" id="SSF81442">
    <property type="entry name" value="Cytochrome c oxidase subunit I-like"/>
    <property type="match status" value="1"/>
</dbReference>
<comment type="caution">
    <text evidence="2">The sequence shown here is derived from an EMBL/GenBank/DDBJ whole genome shotgun (WGS) entry which is preliminary data.</text>
</comment>
<dbReference type="GO" id="GO:0016020">
    <property type="term" value="C:membrane"/>
    <property type="evidence" value="ECO:0007669"/>
    <property type="project" value="InterPro"/>
</dbReference>
<feature type="transmembrane region" description="Helical" evidence="1">
    <location>
        <begin position="102"/>
        <end position="126"/>
    </location>
</feature>
<dbReference type="EMBL" id="AATS01000027">
    <property type="protein sequence ID" value="EAU53356.1"/>
    <property type="molecule type" value="Genomic_DNA"/>
</dbReference>
<organism evidence="2 3">
    <name type="scientific">Mariprofundus ferrooxydans PV-1</name>
    <dbReference type="NCBI Taxonomy" id="314345"/>
    <lineage>
        <taxon>Bacteria</taxon>
        <taxon>Pseudomonadati</taxon>
        <taxon>Pseudomonadota</taxon>
        <taxon>Candidatius Mariprofundia</taxon>
        <taxon>Mariprofundales</taxon>
        <taxon>Mariprofundaceae</taxon>
        <taxon>Mariprofundus</taxon>
    </lineage>
</organism>
<dbReference type="GO" id="GO:0009060">
    <property type="term" value="P:aerobic respiration"/>
    <property type="evidence" value="ECO:0007669"/>
    <property type="project" value="InterPro"/>
</dbReference>
<keyword evidence="3" id="KW-1185">Reference proteome</keyword>
<feature type="transmembrane region" description="Helical" evidence="1">
    <location>
        <begin position="138"/>
        <end position="158"/>
    </location>
</feature>
<keyword evidence="1" id="KW-0472">Membrane</keyword>
<dbReference type="GO" id="GO:0004129">
    <property type="term" value="F:cytochrome-c oxidase activity"/>
    <property type="evidence" value="ECO:0007669"/>
    <property type="project" value="InterPro"/>
</dbReference>
<dbReference type="GO" id="GO:0020037">
    <property type="term" value="F:heme binding"/>
    <property type="evidence" value="ECO:0007669"/>
    <property type="project" value="InterPro"/>
</dbReference>
<dbReference type="RefSeq" id="WP_009851750.1">
    <property type="nucleotide sequence ID" value="NZ_DS022295.1"/>
</dbReference>
<name>Q0EVS0_9PROT</name>
<protein>
    <submittedName>
        <fullName evidence="2">Cytochrome-cbb3 oxidase, subunit I</fullName>
    </submittedName>
</protein>
<feature type="transmembrane region" description="Helical" evidence="1">
    <location>
        <begin position="12"/>
        <end position="32"/>
    </location>
</feature>
<proteinExistence type="predicted"/>
<dbReference type="InterPro" id="IPR036927">
    <property type="entry name" value="Cyt_c_oxase-like_su1_sf"/>
</dbReference>
<accession>Q0EVS0</accession>
<dbReference type="AlphaFoldDB" id="Q0EVS0"/>
<dbReference type="HOGENOM" id="CLU_1545797_0_0_0"/>
<dbReference type="STRING" id="314344.AL013_08285"/>
<feature type="transmembrane region" description="Helical" evidence="1">
    <location>
        <begin position="62"/>
        <end position="82"/>
    </location>
</feature>
<dbReference type="OrthoDB" id="9808174at2"/>
<sequence>MSNTPPNEHLYLVKFLIMSVISFFIGTVHGLLQVIPSVRAWLDSIGSPYGGPGHMIDPLAHAHINLVGGVTILGMAVTYYMLPKITGKPIHSHRLAEHSFWWTTIGVSAFYISLLVFGFIEGNLWLTDPAQVPSVHRFYGPVISIAASVLAVGFWFYLANVMMTLKDIYKKGS</sequence>
<reference evidence="2 3" key="1">
    <citation type="submission" date="2006-09" db="EMBL/GenBank/DDBJ databases">
        <authorList>
            <person name="Emerson D."/>
            <person name="Ferriera S."/>
            <person name="Johnson J."/>
            <person name="Kravitz S."/>
            <person name="Halpern A."/>
            <person name="Remington K."/>
            <person name="Beeson K."/>
            <person name="Tran B."/>
            <person name="Rogers Y.-H."/>
            <person name="Friedman R."/>
            <person name="Venter J.C."/>
        </authorList>
    </citation>
    <scope>NUCLEOTIDE SEQUENCE [LARGE SCALE GENOMIC DNA]</scope>
    <source>
        <strain evidence="2 3">PV-1</strain>
    </source>
</reference>
<evidence type="ECO:0000313" key="3">
    <source>
        <dbReference type="Proteomes" id="UP000005297"/>
    </source>
</evidence>
<dbReference type="InterPro" id="IPR000883">
    <property type="entry name" value="Cyt_C_Oxase_1"/>
</dbReference>
<dbReference type="InParanoid" id="Q0EVS0"/>
<dbReference type="Gene3D" id="1.20.210.10">
    <property type="entry name" value="Cytochrome c oxidase-like, subunit I domain"/>
    <property type="match status" value="1"/>
</dbReference>
<dbReference type="Pfam" id="PF00115">
    <property type="entry name" value="COX1"/>
    <property type="match status" value="1"/>
</dbReference>
<dbReference type="Proteomes" id="UP000005297">
    <property type="component" value="Unassembled WGS sequence"/>
</dbReference>
<keyword evidence="1" id="KW-0812">Transmembrane</keyword>
<dbReference type="eggNOG" id="COG3278">
    <property type="taxonomic scope" value="Bacteria"/>
</dbReference>
<gene>
    <name evidence="2" type="ORF">SPV1_07316</name>
</gene>
<keyword evidence="1" id="KW-1133">Transmembrane helix</keyword>